<accession>A0A4Y8JSL5</accession>
<dbReference type="RefSeq" id="WP_134425376.1">
    <property type="nucleotide sequence ID" value="NZ_SOHA01000039.1"/>
</dbReference>
<sequence>MTKALNYLLDAVDKLSQPRTTAAIQANDAGITCTSSVEHEPLLAQLRAAIVGGIGSHAGSSPGNERIPFDAGALELYDRIEAEISEWFTIRLEQPVYLTPEQTLRQWYIAYHSDRTAGNVTDEAYQEKVRTLEGWARSIVAKFDPPRTLELTIALREPDTTVVRKYGEVVKDDAGNPVRKVKLDPITKKPLTRIARHLPAACPECEATIAHNPKTGDQTFALILEYHDDALDTVADAAAICRSCEATWVGGVRVRALALHIEGQETLLNTPKEALDMALI</sequence>
<feature type="domain" description="DUF7341" evidence="1">
    <location>
        <begin position="3"/>
        <end position="139"/>
    </location>
</feature>
<reference evidence="2 3" key="1">
    <citation type="submission" date="2019-03" db="EMBL/GenBank/DDBJ databases">
        <title>Genomics of glacier-inhabiting Cryobacterium strains.</title>
        <authorList>
            <person name="Liu Q."/>
            <person name="Xin Y.-H."/>
        </authorList>
    </citation>
    <scope>NUCLEOTIDE SEQUENCE [LARGE SCALE GENOMIC DNA]</scope>
    <source>
        <strain evidence="2 3">TMT1-51</strain>
    </source>
</reference>
<dbReference type="OrthoDB" id="4990995at2"/>
<dbReference type="Pfam" id="PF24030">
    <property type="entry name" value="DUF7341"/>
    <property type="match status" value="1"/>
</dbReference>
<keyword evidence="3" id="KW-1185">Reference proteome</keyword>
<organism evidence="2 3">
    <name type="scientific">Cryobacterium cryoconiti</name>
    <dbReference type="NCBI Taxonomy" id="1259239"/>
    <lineage>
        <taxon>Bacteria</taxon>
        <taxon>Bacillati</taxon>
        <taxon>Actinomycetota</taxon>
        <taxon>Actinomycetes</taxon>
        <taxon>Micrococcales</taxon>
        <taxon>Microbacteriaceae</taxon>
        <taxon>Cryobacterium</taxon>
    </lineage>
</organism>
<name>A0A4Y8JSL5_9MICO</name>
<evidence type="ECO:0000313" key="2">
    <source>
        <dbReference type="EMBL" id="TFD27506.1"/>
    </source>
</evidence>
<dbReference type="Proteomes" id="UP000297472">
    <property type="component" value="Unassembled WGS sequence"/>
</dbReference>
<evidence type="ECO:0000313" key="3">
    <source>
        <dbReference type="Proteomes" id="UP000297472"/>
    </source>
</evidence>
<comment type="caution">
    <text evidence="2">The sequence shown here is derived from an EMBL/GenBank/DDBJ whole genome shotgun (WGS) entry which is preliminary data.</text>
</comment>
<dbReference type="InterPro" id="IPR055765">
    <property type="entry name" value="DUF7341"/>
</dbReference>
<dbReference type="EMBL" id="SOHA01000039">
    <property type="protein sequence ID" value="TFD27506.1"/>
    <property type="molecule type" value="Genomic_DNA"/>
</dbReference>
<dbReference type="AlphaFoldDB" id="A0A4Y8JSL5"/>
<evidence type="ECO:0000259" key="1">
    <source>
        <dbReference type="Pfam" id="PF24030"/>
    </source>
</evidence>
<gene>
    <name evidence="2" type="ORF">E3T49_13270</name>
</gene>
<protein>
    <recommendedName>
        <fullName evidence="1">DUF7341 domain-containing protein</fullName>
    </recommendedName>
</protein>
<proteinExistence type="predicted"/>